<dbReference type="SUPFAM" id="SSF109998">
    <property type="entry name" value="Triger factor/SurA peptide-binding domain-like"/>
    <property type="match status" value="1"/>
</dbReference>
<evidence type="ECO:0000256" key="4">
    <source>
        <dbReference type="ARBA" id="ARBA00023110"/>
    </source>
</evidence>
<dbReference type="EC" id="5.2.1.8" evidence="2"/>
<sequence length="249" mass="28061">MENKEKVLAKVATHQITESDLEHMLKNLNPQIAANFQGEQGKQALLQELVNQKLFYLEALENSIENDAKFQSEFEKLKENFVTQYSIQNLINSVSVTHEELEAYYNENKEGFISPQKVQASHILVSDVSLAEEVKGKLAQGESFEALAKEYSSCPSKERGGDLGMFGEGQMVPEFEEAAFKMAVGEVSEPVETQFGFHIIKVTDKQESGLLSFEEVRSNLLRNMMAEKQGAIYQNHIADLKSKYNVEVL</sequence>
<dbReference type="Proteomes" id="UP000243406">
    <property type="component" value="Unassembled WGS sequence"/>
</dbReference>
<evidence type="ECO:0000256" key="5">
    <source>
        <dbReference type="ARBA" id="ARBA00023235"/>
    </source>
</evidence>
<keyword evidence="5 6" id="KW-0413">Isomerase</keyword>
<evidence type="ECO:0000256" key="6">
    <source>
        <dbReference type="PROSITE-ProRule" id="PRU00278"/>
    </source>
</evidence>
<dbReference type="PROSITE" id="PS01096">
    <property type="entry name" value="PPIC_PPIASE_1"/>
    <property type="match status" value="1"/>
</dbReference>
<dbReference type="Gene3D" id="1.10.8.1040">
    <property type="match status" value="1"/>
</dbReference>
<feature type="domain" description="PpiC" evidence="7">
    <location>
        <begin position="115"/>
        <end position="204"/>
    </location>
</feature>
<organism evidence="8 9">
    <name type="scientific">Acetoanaerobium noterae</name>
    <dbReference type="NCBI Taxonomy" id="745369"/>
    <lineage>
        <taxon>Bacteria</taxon>
        <taxon>Bacillati</taxon>
        <taxon>Bacillota</taxon>
        <taxon>Clostridia</taxon>
        <taxon>Peptostreptococcales</taxon>
        <taxon>Filifactoraceae</taxon>
        <taxon>Acetoanaerobium</taxon>
    </lineage>
</organism>
<dbReference type="InterPro" id="IPR000297">
    <property type="entry name" value="PPIase_PpiC"/>
</dbReference>
<dbReference type="PROSITE" id="PS50198">
    <property type="entry name" value="PPIC_PPIASE_2"/>
    <property type="match status" value="1"/>
</dbReference>
<evidence type="ECO:0000313" key="8">
    <source>
        <dbReference type="EMBL" id="SKB45104.1"/>
    </source>
</evidence>
<protein>
    <recommendedName>
        <fullName evidence="2">peptidylprolyl isomerase</fullName>
        <ecNumber evidence="2">5.2.1.8</ecNumber>
    </recommendedName>
</protein>
<accession>A0A1T5BCT3</accession>
<dbReference type="RefSeq" id="WP_079589412.1">
    <property type="nucleotide sequence ID" value="NZ_CP154629.1"/>
</dbReference>
<evidence type="ECO:0000256" key="3">
    <source>
        <dbReference type="ARBA" id="ARBA00022729"/>
    </source>
</evidence>
<dbReference type="PANTHER" id="PTHR47245">
    <property type="entry name" value="PEPTIDYLPROLYL ISOMERASE"/>
    <property type="match status" value="1"/>
</dbReference>
<evidence type="ECO:0000256" key="1">
    <source>
        <dbReference type="ARBA" id="ARBA00000971"/>
    </source>
</evidence>
<evidence type="ECO:0000259" key="7">
    <source>
        <dbReference type="PROSITE" id="PS50198"/>
    </source>
</evidence>
<keyword evidence="4 6" id="KW-0697">Rotamase</keyword>
<comment type="catalytic activity">
    <reaction evidence="1">
        <text>[protein]-peptidylproline (omega=180) = [protein]-peptidylproline (omega=0)</text>
        <dbReference type="Rhea" id="RHEA:16237"/>
        <dbReference type="Rhea" id="RHEA-COMP:10747"/>
        <dbReference type="Rhea" id="RHEA-COMP:10748"/>
        <dbReference type="ChEBI" id="CHEBI:83833"/>
        <dbReference type="ChEBI" id="CHEBI:83834"/>
        <dbReference type="EC" id="5.2.1.8"/>
    </reaction>
</comment>
<dbReference type="AlphaFoldDB" id="A0A1T5BCT3"/>
<keyword evidence="9" id="KW-1185">Reference proteome</keyword>
<dbReference type="InterPro" id="IPR050245">
    <property type="entry name" value="PrsA_foldase"/>
</dbReference>
<dbReference type="OrthoDB" id="14196at2"/>
<dbReference type="Pfam" id="PF00639">
    <property type="entry name" value="Rotamase"/>
    <property type="match status" value="1"/>
</dbReference>
<dbReference type="PANTHER" id="PTHR47245:SF1">
    <property type="entry name" value="FOLDASE PROTEIN PRSA"/>
    <property type="match status" value="1"/>
</dbReference>
<evidence type="ECO:0000256" key="2">
    <source>
        <dbReference type="ARBA" id="ARBA00013194"/>
    </source>
</evidence>
<dbReference type="GO" id="GO:0003755">
    <property type="term" value="F:peptidyl-prolyl cis-trans isomerase activity"/>
    <property type="evidence" value="ECO:0007669"/>
    <property type="project" value="UniProtKB-KW"/>
</dbReference>
<reference evidence="9" key="1">
    <citation type="submission" date="2017-02" db="EMBL/GenBank/DDBJ databases">
        <authorList>
            <person name="Varghese N."/>
            <person name="Submissions S."/>
        </authorList>
    </citation>
    <scope>NUCLEOTIDE SEQUENCE [LARGE SCALE GENOMIC DNA]</scope>
    <source>
        <strain evidence="9">ATCC 35199</strain>
    </source>
</reference>
<name>A0A1T5BCT3_9FIRM</name>
<dbReference type="InterPro" id="IPR023058">
    <property type="entry name" value="PPIase_PpiC_CS"/>
</dbReference>
<dbReference type="InterPro" id="IPR027304">
    <property type="entry name" value="Trigger_fact/SurA_dom_sf"/>
</dbReference>
<dbReference type="Gene3D" id="3.10.50.40">
    <property type="match status" value="1"/>
</dbReference>
<dbReference type="InterPro" id="IPR046357">
    <property type="entry name" value="PPIase_dom_sf"/>
</dbReference>
<keyword evidence="3" id="KW-0732">Signal</keyword>
<dbReference type="SUPFAM" id="SSF54534">
    <property type="entry name" value="FKBP-like"/>
    <property type="match status" value="1"/>
</dbReference>
<dbReference type="EMBL" id="FUYN01000003">
    <property type="protein sequence ID" value="SKB45104.1"/>
    <property type="molecule type" value="Genomic_DNA"/>
</dbReference>
<proteinExistence type="predicted"/>
<gene>
    <name evidence="8" type="ORF">SAMN02745120_1540</name>
</gene>
<evidence type="ECO:0000313" key="9">
    <source>
        <dbReference type="Proteomes" id="UP000243406"/>
    </source>
</evidence>